<dbReference type="AlphaFoldDB" id="A0A0A1DF63"/>
<feature type="compositionally biased region" description="Basic residues" evidence="2">
    <location>
        <begin position="1121"/>
        <end position="1133"/>
    </location>
</feature>
<dbReference type="RefSeq" id="WP_038676263.1">
    <property type="nucleotide sequence ID" value="NZ_BJMC01000025.1"/>
</dbReference>
<dbReference type="KEGG" id="psim:KR76_02000"/>
<evidence type="ECO:0000256" key="1">
    <source>
        <dbReference type="SAM" id="Coils"/>
    </source>
</evidence>
<dbReference type="OrthoDB" id="3831432at2"/>
<dbReference type="GeneID" id="96607757"/>
<sequence length="1133" mass="119548">MAVRRESVRVSAEDAGFTTTMAKMTTAAAVFGSTLDHVDGSGMRVKQTLPQVSDGVEGVGRSARKSGPEIDRLSGRVRILADVMAILGPSAVPIAGIAVPAVTGLASQLGFAAIAGVSFVGAMQGVGDALKAVETARLEPTAANLEKAEAAMSNIGPDARKFVTEFQKLRPVLREMRDSAAAGWFPGLTEALDDLERLAPKLGDISQAIGERGGSLIAEGADQLAGPEWEEFWDFVEHNAPDAIDDLFRTLGNLTKGLAELWMAFDPTNDKFGEWLLEQSRDFAKWSEELSGTNGYREFIDYIDTNGPRVADAAGALADAILQIIEAVAPLGGPSLKIIELFGDAVSAIADSDLGTPILAGVAALALYSRGLQAAAALQTKLYGGTASQRLAQQGVLGFTKTAARDAKAAIPSMSKFGTVAYRMGQSSKHASEQTLAARKEVRAFSAEAAKGAAPVAGLALAGTGLADNLGVANTVSLGLLGTLGGPWGVAVGAAAGGIMDLDNATVGFSDTVDKVQKQISEGQFSKAADELAQLKEQAKDSNEISSIGDALDDVGKGLERVFTGDFGFLFGKDEEKIRQLADSLRDAEDAASDQIAFDALAERYGTAGEKAAAAAHQTERLQQAITNLNAVVDKQAAWIAYQAAIDNVTESIKQNGEGLNPDLAGGRENLTNLHDLIAATEQYSEQLSGLQRVKFLKGALADFDAAVEKAGGATKATRDLRDVLRDLLKATKIDIDTGDVKKAREQVIGLEDLLGNLDGSNTKPNVDANINPFIGKISTVDGRLVSTTNKGARPHVTLTGIAEAKAQLDAITAARTAWVRIQTIFGGKGSADGSTVPKDGGPYADRYPYMLAPGEEVTSNRDGQADTFRSELKDINRGMSRREVAERMMARGLAGGGTAGRNPSWSSALAPLGQSGGGRNPTWLPDGMKAIEVIQYELPNSLKGLNRALKRSEKAVDDETEARDRVIDKMDSIRDAASDRVRSDLFPNNDVWSAGGSFDDVMAVLNGDNLNGAQLAKDIEALRSKGVNQGALEALLREAPDARALTDFANRSAADLAKYVSAFNLREQYATKAGDAAAATYAKELAASNRELRQANARLDAIEKAIKAEHKEDRQSRGRGNSKGHRGRNGKK</sequence>
<dbReference type="EMBL" id="CP009896">
    <property type="protein sequence ID" value="AIY15849.1"/>
    <property type="molecule type" value="Genomic_DNA"/>
</dbReference>
<keyword evidence="1" id="KW-0175">Coiled coil</keyword>
<evidence type="ECO:0000313" key="4">
    <source>
        <dbReference type="Proteomes" id="UP000030300"/>
    </source>
</evidence>
<organism evidence="3 4">
    <name type="scientific">Nocardioides simplex</name>
    <name type="common">Arthrobacter simplex</name>
    <dbReference type="NCBI Taxonomy" id="2045"/>
    <lineage>
        <taxon>Bacteria</taxon>
        <taxon>Bacillati</taxon>
        <taxon>Actinomycetota</taxon>
        <taxon>Actinomycetes</taxon>
        <taxon>Propionibacteriales</taxon>
        <taxon>Nocardioidaceae</taxon>
        <taxon>Pimelobacter</taxon>
    </lineage>
</organism>
<keyword evidence="4" id="KW-1185">Reference proteome</keyword>
<feature type="coiled-coil region" evidence="1">
    <location>
        <begin position="518"/>
        <end position="545"/>
    </location>
</feature>
<name>A0A0A1DF63_NOCSI</name>
<dbReference type="eggNOG" id="COG5412">
    <property type="taxonomic scope" value="Bacteria"/>
</dbReference>
<dbReference type="HOGENOM" id="CLU_278712_0_0_11"/>
<protein>
    <submittedName>
        <fullName evidence="3">Phage tail length tape-measure protein</fullName>
    </submittedName>
</protein>
<evidence type="ECO:0000313" key="3">
    <source>
        <dbReference type="EMBL" id="AIY15849.1"/>
    </source>
</evidence>
<proteinExistence type="predicted"/>
<dbReference type="STRING" id="2045.KR76_02000"/>
<feature type="compositionally biased region" description="Basic and acidic residues" evidence="2">
    <location>
        <begin position="1104"/>
        <end position="1117"/>
    </location>
</feature>
<gene>
    <name evidence="3" type="ORF">KR76_02000</name>
</gene>
<feature type="region of interest" description="Disordered" evidence="2">
    <location>
        <begin position="1104"/>
        <end position="1133"/>
    </location>
</feature>
<accession>A0A0A1DF63</accession>
<dbReference type="Proteomes" id="UP000030300">
    <property type="component" value="Chromosome"/>
</dbReference>
<evidence type="ECO:0000256" key="2">
    <source>
        <dbReference type="SAM" id="MobiDB-lite"/>
    </source>
</evidence>
<reference evidence="3 4" key="1">
    <citation type="journal article" date="2015" name="Genome Announc.">
        <title>Complete Genome Sequence of Steroid-Transforming Nocardioides simplex VKM Ac-2033D.</title>
        <authorList>
            <person name="Shtratnikova V.Y."/>
            <person name="Schelkunov M.I."/>
            <person name="Pekov Y.A."/>
            <person name="Fokina V.V."/>
            <person name="Logacheva M.D."/>
            <person name="Sokolov S.L."/>
            <person name="Bragin E.Y."/>
            <person name="Ashapkin V.V."/>
            <person name="Donova M.V."/>
        </authorList>
    </citation>
    <scope>NUCLEOTIDE SEQUENCE [LARGE SCALE GENOMIC DNA]</scope>
    <source>
        <strain evidence="3 4">VKM Ac-2033D</strain>
    </source>
</reference>